<protein>
    <submittedName>
        <fullName evidence="1">Uncharacterized protein</fullName>
    </submittedName>
</protein>
<dbReference type="EMBL" id="GBXM01109166">
    <property type="protein sequence ID" value="JAG99410.1"/>
    <property type="molecule type" value="Transcribed_RNA"/>
</dbReference>
<accession>A0A0E9P518</accession>
<reference evidence="1" key="2">
    <citation type="journal article" date="2015" name="Fish Shellfish Immunol.">
        <title>Early steps in the European eel (Anguilla anguilla)-Vibrio vulnificus interaction in the gills: Role of the RtxA13 toxin.</title>
        <authorList>
            <person name="Callol A."/>
            <person name="Pajuelo D."/>
            <person name="Ebbesson L."/>
            <person name="Teles M."/>
            <person name="MacKenzie S."/>
            <person name="Amaro C."/>
        </authorList>
    </citation>
    <scope>NUCLEOTIDE SEQUENCE</scope>
</reference>
<dbReference type="PROSITE" id="PS51257">
    <property type="entry name" value="PROKAR_LIPOPROTEIN"/>
    <property type="match status" value="1"/>
</dbReference>
<organism evidence="1">
    <name type="scientific">Anguilla anguilla</name>
    <name type="common">European freshwater eel</name>
    <name type="synonym">Muraena anguilla</name>
    <dbReference type="NCBI Taxonomy" id="7936"/>
    <lineage>
        <taxon>Eukaryota</taxon>
        <taxon>Metazoa</taxon>
        <taxon>Chordata</taxon>
        <taxon>Craniata</taxon>
        <taxon>Vertebrata</taxon>
        <taxon>Euteleostomi</taxon>
        <taxon>Actinopterygii</taxon>
        <taxon>Neopterygii</taxon>
        <taxon>Teleostei</taxon>
        <taxon>Anguilliformes</taxon>
        <taxon>Anguillidae</taxon>
        <taxon>Anguilla</taxon>
    </lineage>
</organism>
<proteinExistence type="predicted"/>
<name>A0A0E9P518_ANGAN</name>
<evidence type="ECO:0000313" key="1">
    <source>
        <dbReference type="EMBL" id="JAG99410.1"/>
    </source>
</evidence>
<dbReference type="EMBL" id="GBXM01100884">
    <property type="protein sequence ID" value="JAH07693.1"/>
    <property type="molecule type" value="Transcribed_RNA"/>
</dbReference>
<sequence length="63" mass="7479">MVCQPHRATEWSTVSHQHSFYSCGFPTFSLILFLTANEKTRHNSVFFQSLYDQQKQMFNCLMK</sequence>
<reference evidence="1" key="1">
    <citation type="submission" date="2014-11" db="EMBL/GenBank/DDBJ databases">
        <authorList>
            <person name="Amaro Gonzalez C."/>
        </authorList>
    </citation>
    <scope>NUCLEOTIDE SEQUENCE</scope>
</reference>
<dbReference type="AlphaFoldDB" id="A0A0E9P518"/>